<evidence type="ECO:0000313" key="2">
    <source>
        <dbReference type="EMBL" id="KAF2861376.1"/>
    </source>
</evidence>
<dbReference type="Proteomes" id="UP000799421">
    <property type="component" value="Unassembled WGS sequence"/>
</dbReference>
<gene>
    <name evidence="2" type="ORF">K470DRAFT_257036</name>
</gene>
<evidence type="ECO:0000256" key="1">
    <source>
        <dbReference type="SAM" id="MobiDB-lite"/>
    </source>
</evidence>
<name>A0A6A7C1C4_9PEZI</name>
<protein>
    <submittedName>
        <fullName evidence="2">Uncharacterized protein</fullName>
    </submittedName>
</protein>
<feature type="compositionally biased region" description="Polar residues" evidence="1">
    <location>
        <begin position="29"/>
        <end position="38"/>
    </location>
</feature>
<keyword evidence="3" id="KW-1185">Reference proteome</keyword>
<sequence length="290" mass="32570">MDSMNRITPFLPSQRGRNIHQSPAEGYSIGSNDTGQYSDSDERNEGDSDEQEAQQPDDTQGDNDGEIAASQREVNDPEVVSNFREAARSVTTLFRSGLDAQKRARAAGYQDTLGDLLRYIDQHNIGHVYGTEGWKIRQWILARLLLASQREQSGTGRVEEEDSSGPSQPERRSPPPNDDSSDDEMSGNVQQRFAPQPSLQARSPRQVAQTPRPPHRSPTSRMRDIRVQKDAHSKLVKRSKSSILRQQRRSRSENRPKHINLGTGTGTKRRSPFVDVFADPSTMSKKGRYT</sequence>
<dbReference type="PANTHER" id="PTHR38645">
    <property type="entry name" value="CHROMOSOME 9, WHOLE GENOME SHOTGUN SEQUENCE"/>
    <property type="match status" value="1"/>
</dbReference>
<feature type="compositionally biased region" description="Polar residues" evidence="1">
    <location>
        <begin position="187"/>
        <end position="209"/>
    </location>
</feature>
<dbReference type="PANTHER" id="PTHR38645:SF1">
    <property type="entry name" value="YALI0F12243P"/>
    <property type="match status" value="1"/>
</dbReference>
<feature type="region of interest" description="Disordered" evidence="1">
    <location>
        <begin position="1"/>
        <end position="66"/>
    </location>
</feature>
<dbReference type="OrthoDB" id="21418at2759"/>
<feature type="region of interest" description="Disordered" evidence="1">
    <location>
        <begin position="151"/>
        <end position="290"/>
    </location>
</feature>
<dbReference type="EMBL" id="MU005973">
    <property type="protein sequence ID" value="KAF2861376.1"/>
    <property type="molecule type" value="Genomic_DNA"/>
</dbReference>
<reference evidence="2" key="1">
    <citation type="journal article" date="2020" name="Stud. Mycol.">
        <title>101 Dothideomycetes genomes: a test case for predicting lifestyles and emergence of pathogens.</title>
        <authorList>
            <person name="Haridas S."/>
            <person name="Albert R."/>
            <person name="Binder M."/>
            <person name="Bloem J."/>
            <person name="Labutti K."/>
            <person name="Salamov A."/>
            <person name="Andreopoulos B."/>
            <person name="Baker S."/>
            <person name="Barry K."/>
            <person name="Bills G."/>
            <person name="Bluhm B."/>
            <person name="Cannon C."/>
            <person name="Castanera R."/>
            <person name="Culley D."/>
            <person name="Daum C."/>
            <person name="Ezra D."/>
            <person name="Gonzalez J."/>
            <person name="Henrissat B."/>
            <person name="Kuo A."/>
            <person name="Liang C."/>
            <person name="Lipzen A."/>
            <person name="Lutzoni F."/>
            <person name="Magnuson J."/>
            <person name="Mondo S."/>
            <person name="Nolan M."/>
            <person name="Ohm R."/>
            <person name="Pangilinan J."/>
            <person name="Park H.-J."/>
            <person name="Ramirez L."/>
            <person name="Alfaro M."/>
            <person name="Sun H."/>
            <person name="Tritt A."/>
            <person name="Yoshinaga Y."/>
            <person name="Zwiers L.-H."/>
            <person name="Turgeon B."/>
            <person name="Goodwin S."/>
            <person name="Spatafora J."/>
            <person name="Crous P."/>
            <person name="Grigoriev I."/>
        </authorList>
    </citation>
    <scope>NUCLEOTIDE SEQUENCE</scope>
    <source>
        <strain evidence="2">CBS 480.64</strain>
    </source>
</reference>
<feature type="compositionally biased region" description="Basic and acidic residues" evidence="1">
    <location>
        <begin position="221"/>
        <end position="233"/>
    </location>
</feature>
<proteinExistence type="predicted"/>
<evidence type="ECO:0000313" key="3">
    <source>
        <dbReference type="Proteomes" id="UP000799421"/>
    </source>
</evidence>
<dbReference type="AlphaFoldDB" id="A0A6A7C1C4"/>
<accession>A0A6A7C1C4</accession>
<organism evidence="2 3">
    <name type="scientific">Piedraia hortae CBS 480.64</name>
    <dbReference type="NCBI Taxonomy" id="1314780"/>
    <lineage>
        <taxon>Eukaryota</taxon>
        <taxon>Fungi</taxon>
        <taxon>Dikarya</taxon>
        <taxon>Ascomycota</taxon>
        <taxon>Pezizomycotina</taxon>
        <taxon>Dothideomycetes</taxon>
        <taxon>Dothideomycetidae</taxon>
        <taxon>Capnodiales</taxon>
        <taxon>Piedraiaceae</taxon>
        <taxon>Piedraia</taxon>
    </lineage>
</organism>